<dbReference type="RefSeq" id="WP_014459457.1">
    <property type="nucleotide sequence ID" value="NC_017138.1"/>
</dbReference>
<dbReference type="EMBL" id="CP003017">
    <property type="protein sequence ID" value="AEN89066.1"/>
    <property type="molecule type" value="Genomic_DNA"/>
</dbReference>
<proteinExistence type="predicted"/>
<dbReference type="Proteomes" id="UP000001283">
    <property type="component" value="Chromosome"/>
</dbReference>
<dbReference type="AlphaFoldDB" id="A0A8D4BJS6"/>
<dbReference type="KEGG" id="bmh:BMWSH_2184"/>
<organism evidence="1 2">
    <name type="scientific">Priestia megaterium (strain WSH-002)</name>
    <name type="common">Bacillus megaterium</name>
    <dbReference type="NCBI Taxonomy" id="1006007"/>
    <lineage>
        <taxon>Bacteria</taxon>
        <taxon>Bacillati</taxon>
        <taxon>Bacillota</taxon>
        <taxon>Bacilli</taxon>
        <taxon>Bacillales</taxon>
        <taxon>Bacillaceae</taxon>
        <taxon>Priestia</taxon>
    </lineage>
</organism>
<evidence type="ECO:0000313" key="2">
    <source>
        <dbReference type="Proteomes" id="UP000001283"/>
    </source>
</evidence>
<gene>
    <name evidence="1" type="ORF">BMWSH_2184</name>
</gene>
<reference evidence="1 2" key="1">
    <citation type="journal article" date="2011" name="J. Bacteriol.">
        <title>Complete genome sequence of the industrial strain Bacillus megaterium WSH-002.</title>
        <authorList>
            <person name="Liu L."/>
            <person name="Li Y."/>
            <person name="Zhang J."/>
            <person name="Zou W."/>
            <person name="Zhou Z."/>
            <person name="Liu J."/>
            <person name="Li X."/>
            <person name="Wang L."/>
            <person name="Chen J."/>
        </authorList>
    </citation>
    <scope>NUCLEOTIDE SEQUENCE [LARGE SCALE GENOMIC DNA]</scope>
    <source>
        <strain evidence="1 2">WSH-002</strain>
    </source>
</reference>
<name>A0A8D4BJS6_PRIMW</name>
<sequence>MIAISLCTIVANEEEVKRKYLLFKILLFQRGFRTFTLPSATKELVKV</sequence>
<protein>
    <submittedName>
        <fullName evidence="1">Uncharacterized protein</fullName>
    </submittedName>
</protein>
<accession>A0A8D4BJS6</accession>
<evidence type="ECO:0000313" key="1">
    <source>
        <dbReference type="EMBL" id="AEN89066.1"/>
    </source>
</evidence>